<keyword evidence="1" id="KW-0732">Signal</keyword>
<proteinExistence type="predicted"/>
<sequence>MAGTGAWGGVLAAALLLPGLQAPAHAETVPEQAEMAFKLLSYRDSQPGLDRIKVTAPSLYLMVPVAGRWSVEGSLVTDSVSGASPRYHSAVSGASRLKEERKAGDVRVTRYDDRDAWSIGAAYSTEHDYRSRSVSADYRRSSEDNNTTWNIGASFSDDWIGSSNDPTLSRGRDTTQLIAGVTQAWTAVDLVQLNVGASWGHGMYSDPYKFPDRRPDRREQYTLMARWNHHFTDWKATLRSSWRYYADSFGVRANTIETAWVQPLAGGWTLTPLLRYTTQRAARFYYDPVYDAALGAPFPPGYTATSPQYLSPDQRLSALGAVTVGLKAAYDFAPRWTADLSLEHYEQRAAWRLGGGGSPGLARFQADWLQIGLSHRF</sequence>
<protein>
    <recommendedName>
        <fullName evidence="4">DUF3570 domain-containing protein</fullName>
    </recommendedName>
</protein>
<dbReference type="EMBL" id="NIOF01000021">
    <property type="protein sequence ID" value="OWQ83349.1"/>
    <property type="molecule type" value="Genomic_DNA"/>
</dbReference>
<dbReference type="Proteomes" id="UP000197468">
    <property type="component" value="Unassembled WGS sequence"/>
</dbReference>
<dbReference type="RefSeq" id="WP_088388398.1">
    <property type="nucleotide sequence ID" value="NZ_NIOF01000021.1"/>
</dbReference>
<evidence type="ECO:0008006" key="4">
    <source>
        <dbReference type="Google" id="ProtNLM"/>
    </source>
</evidence>
<dbReference type="OrthoDB" id="5450709at2"/>
<feature type="chain" id="PRO_5012738272" description="DUF3570 domain-containing protein" evidence="1">
    <location>
        <begin position="27"/>
        <end position="377"/>
    </location>
</feature>
<keyword evidence="3" id="KW-1185">Reference proteome</keyword>
<dbReference type="InterPro" id="IPR021953">
    <property type="entry name" value="DUF3570"/>
</dbReference>
<comment type="caution">
    <text evidence="2">The sequence shown here is derived from an EMBL/GenBank/DDBJ whole genome shotgun (WGS) entry which is preliminary data.</text>
</comment>
<reference evidence="2 3" key="1">
    <citation type="journal article" date="2008" name="Int. J. Syst. Evol. Microbiol.">
        <title>Description of Roseateles aquatilis sp. nov. and Roseateles terrae sp. nov., in the class Betaproteobacteria, and emended description of the genus Roseateles.</title>
        <authorList>
            <person name="Gomila M."/>
            <person name="Bowien B."/>
            <person name="Falsen E."/>
            <person name="Moore E.R."/>
            <person name="Lalucat J."/>
        </authorList>
    </citation>
    <scope>NUCLEOTIDE SEQUENCE [LARGE SCALE GENOMIC DNA]</scope>
    <source>
        <strain evidence="2 3">CCUG 48205</strain>
    </source>
</reference>
<evidence type="ECO:0000313" key="2">
    <source>
        <dbReference type="EMBL" id="OWQ83349.1"/>
    </source>
</evidence>
<accession>A0A246IUB4</accession>
<feature type="signal peptide" evidence="1">
    <location>
        <begin position="1"/>
        <end position="26"/>
    </location>
</feature>
<dbReference type="AlphaFoldDB" id="A0A246IUB4"/>
<evidence type="ECO:0000256" key="1">
    <source>
        <dbReference type="SAM" id="SignalP"/>
    </source>
</evidence>
<gene>
    <name evidence="2" type="ORF">CDN99_26205</name>
</gene>
<organism evidence="2 3">
    <name type="scientific">Roseateles aquatilis</name>
    <dbReference type="NCBI Taxonomy" id="431061"/>
    <lineage>
        <taxon>Bacteria</taxon>
        <taxon>Pseudomonadati</taxon>
        <taxon>Pseudomonadota</taxon>
        <taxon>Betaproteobacteria</taxon>
        <taxon>Burkholderiales</taxon>
        <taxon>Sphaerotilaceae</taxon>
        <taxon>Roseateles</taxon>
    </lineage>
</organism>
<name>A0A246IUB4_9BURK</name>
<evidence type="ECO:0000313" key="3">
    <source>
        <dbReference type="Proteomes" id="UP000197468"/>
    </source>
</evidence>
<dbReference type="Pfam" id="PF12094">
    <property type="entry name" value="DUF3570"/>
    <property type="match status" value="1"/>
</dbReference>